<dbReference type="eggNOG" id="KOG4658">
    <property type="taxonomic scope" value="Eukaryota"/>
</dbReference>
<dbReference type="Gramene" id="LPERR04G15040.1">
    <property type="protein sequence ID" value="LPERR04G15040.1"/>
    <property type="gene ID" value="LPERR04G15040"/>
</dbReference>
<keyword evidence="3" id="KW-1185">Reference proteome</keyword>
<dbReference type="Proteomes" id="UP000032180">
    <property type="component" value="Chromosome 4"/>
</dbReference>
<dbReference type="PANTHER" id="PTHR36766:SF40">
    <property type="entry name" value="DISEASE RESISTANCE PROTEIN RGA3"/>
    <property type="match status" value="1"/>
</dbReference>
<dbReference type="SUPFAM" id="SSF52540">
    <property type="entry name" value="P-loop containing nucleoside triphosphate hydrolases"/>
    <property type="match status" value="1"/>
</dbReference>
<organism evidence="2 3">
    <name type="scientific">Leersia perrieri</name>
    <dbReference type="NCBI Taxonomy" id="77586"/>
    <lineage>
        <taxon>Eukaryota</taxon>
        <taxon>Viridiplantae</taxon>
        <taxon>Streptophyta</taxon>
        <taxon>Embryophyta</taxon>
        <taxon>Tracheophyta</taxon>
        <taxon>Spermatophyta</taxon>
        <taxon>Magnoliopsida</taxon>
        <taxon>Liliopsida</taxon>
        <taxon>Poales</taxon>
        <taxon>Poaceae</taxon>
        <taxon>BOP clade</taxon>
        <taxon>Oryzoideae</taxon>
        <taxon>Oryzeae</taxon>
        <taxon>Oryzinae</taxon>
        <taxon>Leersia</taxon>
    </lineage>
</organism>
<accession>A0A0D9W745</accession>
<name>A0A0D9W745_9ORYZ</name>
<dbReference type="EnsemblPlants" id="LPERR04G15040.1">
    <property type="protein sequence ID" value="LPERR04G15040.1"/>
    <property type="gene ID" value="LPERR04G15040"/>
</dbReference>
<protein>
    <recommendedName>
        <fullName evidence="1">Disease resistance protein winged helix domain-containing protein</fullName>
    </recommendedName>
</protein>
<reference evidence="2 3" key="1">
    <citation type="submission" date="2012-08" db="EMBL/GenBank/DDBJ databases">
        <title>Oryza genome evolution.</title>
        <authorList>
            <person name="Wing R.A."/>
        </authorList>
    </citation>
    <scope>NUCLEOTIDE SEQUENCE</scope>
</reference>
<feature type="domain" description="Disease resistance protein winged helix" evidence="1">
    <location>
        <begin position="144"/>
        <end position="209"/>
    </location>
</feature>
<reference evidence="2" key="3">
    <citation type="submission" date="2015-04" db="UniProtKB">
        <authorList>
            <consortium name="EnsemblPlants"/>
        </authorList>
    </citation>
    <scope>IDENTIFICATION</scope>
</reference>
<sequence length="285" mass="32083">MNQLHRIIANRLEGKRLVRCTSLLVPLKSAAPGSKIVATTRSAKVARMMALKILQLGYLTDTACWSVCQDAALQDRDPSIIDDALISMGKSVESKCKGLPLAANAAGSVLSIAIDRKHWETVEQSDLWANNDVIDHTLPALLEYVFRKEKVVRLWLAQGFAAADGESHAEDTACEYFQNLVEKFFLQRPPSYDHNEQRYGMHDLYHELAEYVAADEYSRIERFTLNINGEAHHLSLAPIQRTEHKDRRKTLSITMPSVLFKAFVCLRALDFSNTDMEGCQTLFGN</sequence>
<evidence type="ECO:0000313" key="3">
    <source>
        <dbReference type="Proteomes" id="UP000032180"/>
    </source>
</evidence>
<evidence type="ECO:0000313" key="2">
    <source>
        <dbReference type="EnsemblPlants" id="LPERR04G15040.1"/>
    </source>
</evidence>
<dbReference type="PANTHER" id="PTHR36766">
    <property type="entry name" value="PLANT BROAD-SPECTRUM MILDEW RESISTANCE PROTEIN RPW8"/>
    <property type="match status" value="1"/>
</dbReference>
<dbReference type="GO" id="GO:0043531">
    <property type="term" value="F:ADP binding"/>
    <property type="evidence" value="ECO:0007669"/>
    <property type="project" value="InterPro"/>
</dbReference>
<dbReference type="AlphaFoldDB" id="A0A0D9W745"/>
<dbReference type="InterPro" id="IPR058922">
    <property type="entry name" value="WHD_DRP"/>
</dbReference>
<dbReference type="STRING" id="77586.A0A0D9W745"/>
<proteinExistence type="predicted"/>
<dbReference type="Pfam" id="PF23559">
    <property type="entry name" value="WHD_DRP"/>
    <property type="match status" value="1"/>
</dbReference>
<evidence type="ECO:0000259" key="1">
    <source>
        <dbReference type="Pfam" id="PF23559"/>
    </source>
</evidence>
<reference evidence="3" key="2">
    <citation type="submission" date="2013-12" db="EMBL/GenBank/DDBJ databases">
        <authorList>
            <person name="Yu Y."/>
            <person name="Lee S."/>
            <person name="de Baynast K."/>
            <person name="Wissotski M."/>
            <person name="Liu L."/>
            <person name="Talag J."/>
            <person name="Goicoechea J."/>
            <person name="Angelova A."/>
            <person name="Jetty R."/>
            <person name="Kudrna D."/>
            <person name="Golser W."/>
            <person name="Rivera L."/>
            <person name="Zhang J."/>
            <person name="Wing R."/>
        </authorList>
    </citation>
    <scope>NUCLEOTIDE SEQUENCE</scope>
</reference>
<dbReference type="HOGENOM" id="CLU_977817_0_0_1"/>
<dbReference type="InterPro" id="IPR027417">
    <property type="entry name" value="P-loop_NTPase"/>
</dbReference>